<dbReference type="Pfam" id="PF05251">
    <property type="entry name" value="Ost5"/>
    <property type="match status" value="1"/>
</dbReference>
<evidence type="ECO:0000256" key="1">
    <source>
        <dbReference type="ARBA" id="ARBA00004141"/>
    </source>
</evidence>
<evidence type="ECO:0000256" key="4">
    <source>
        <dbReference type="ARBA" id="ARBA00022989"/>
    </source>
</evidence>
<reference evidence="7 8" key="1">
    <citation type="submission" date="2014-04" db="EMBL/GenBank/DDBJ databases">
        <authorList>
            <consortium name="DOE Joint Genome Institute"/>
            <person name="Kuo A."/>
            <person name="Girlanda M."/>
            <person name="Perotto S."/>
            <person name="Kohler A."/>
            <person name="Nagy L.G."/>
            <person name="Floudas D."/>
            <person name="Copeland A."/>
            <person name="Barry K.W."/>
            <person name="Cichocki N."/>
            <person name="Veneault-Fourrey C."/>
            <person name="LaButti K."/>
            <person name="Lindquist E.A."/>
            <person name="Lipzen A."/>
            <person name="Lundell T."/>
            <person name="Morin E."/>
            <person name="Murat C."/>
            <person name="Sun H."/>
            <person name="Tunlid A."/>
            <person name="Henrissat B."/>
            <person name="Grigoriev I.V."/>
            <person name="Hibbett D.S."/>
            <person name="Martin F."/>
            <person name="Nordberg H.P."/>
            <person name="Cantor M.N."/>
            <person name="Hua S.X."/>
        </authorList>
    </citation>
    <scope>NUCLEOTIDE SEQUENCE [LARGE SCALE GENOMIC DNA]</scope>
    <source>
        <strain evidence="7 8">MUT 4182</strain>
    </source>
</reference>
<dbReference type="OrthoDB" id="2503643at2759"/>
<dbReference type="InterPro" id="IPR007915">
    <property type="entry name" value="TMEM258/Ost5"/>
</dbReference>
<keyword evidence="5 6" id="KW-0472">Membrane</keyword>
<evidence type="ECO:0000313" key="8">
    <source>
        <dbReference type="Proteomes" id="UP000054248"/>
    </source>
</evidence>
<comment type="subcellular location">
    <subcellularLocation>
        <location evidence="1 6">Membrane</location>
        <topology evidence="1 6">Multi-pass membrane protein</topology>
    </subcellularLocation>
</comment>
<dbReference type="AlphaFoldDB" id="A0A0C3LA62"/>
<keyword evidence="3 6" id="KW-0812">Transmembrane</keyword>
<name>A0A0C3LA62_9AGAM</name>
<dbReference type="GO" id="GO:0006487">
    <property type="term" value="P:protein N-linked glycosylation"/>
    <property type="evidence" value="ECO:0007669"/>
    <property type="project" value="UniProtKB-UniRule"/>
</dbReference>
<dbReference type="Proteomes" id="UP000054248">
    <property type="component" value="Unassembled WGS sequence"/>
</dbReference>
<dbReference type="EMBL" id="KN822968">
    <property type="protein sequence ID" value="KIO30788.1"/>
    <property type="molecule type" value="Genomic_DNA"/>
</dbReference>
<gene>
    <name evidence="7" type="ORF">M407DRAFT_242042</name>
</gene>
<accession>A0A0C3LA62</accession>
<keyword evidence="4 6" id="KW-1133">Transmembrane helix</keyword>
<comment type="function">
    <text evidence="6">Subunit of the oligosaccharyl transferase (OST) complex that catalyzes the initial transfer of a defined glycan (Glc(3)Man(9)GlcNAc(2) in eukaryotes) from the lipid carrier dolichol-pyrophosphate to an asparagine residue within an Asn-X-Ser/Thr consensus motif in nascent polypeptide chains, the first step in protein N-glycosylation. N-glycosylation occurs cotranslationally and the complex associates with the Sec61 complex at the channel-forming translocon complex that mediates protein translocation across the endoplasmic reticulum (ER). All subunits are required for a maximal enzyme activity.</text>
</comment>
<dbReference type="GO" id="GO:0008250">
    <property type="term" value="C:oligosaccharyltransferase complex"/>
    <property type="evidence" value="ECO:0007669"/>
    <property type="project" value="UniProtKB-UniRule"/>
</dbReference>
<comment type="similarity">
    <text evidence="2 6">Belongs to the OST5 family.</text>
</comment>
<evidence type="ECO:0000256" key="2">
    <source>
        <dbReference type="ARBA" id="ARBA00009825"/>
    </source>
</evidence>
<evidence type="ECO:0000256" key="5">
    <source>
        <dbReference type="ARBA" id="ARBA00023136"/>
    </source>
</evidence>
<keyword evidence="8" id="KW-1185">Reference proteome</keyword>
<reference evidence="8" key="2">
    <citation type="submission" date="2015-01" db="EMBL/GenBank/DDBJ databases">
        <title>Evolutionary Origins and Diversification of the Mycorrhizal Mutualists.</title>
        <authorList>
            <consortium name="DOE Joint Genome Institute"/>
            <consortium name="Mycorrhizal Genomics Consortium"/>
            <person name="Kohler A."/>
            <person name="Kuo A."/>
            <person name="Nagy L.G."/>
            <person name="Floudas D."/>
            <person name="Copeland A."/>
            <person name="Barry K.W."/>
            <person name="Cichocki N."/>
            <person name="Veneault-Fourrey C."/>
            <person name="LaButti K."/>
            <person name="Lindquist E.A."/>
            <person name="Lipzen A."/>
            <person name="Lundell T."/>
            <person name="Morin E."/>
            <person name="Murat C."/>
            <person name="Riley R."/>
            <person name="Ohm R."/>
            <person name="Sun H."/>
            <person name="Tunlid A."/>
            <person name="Henrissat B."/>
            <person name="Grigoriev I.V."/>
            <person name="Hibbett D.S."/>
            <person name="Martin F."/>
        </authorList>
    </citation>
    <scope>NUCLEOTIDE SEQUENCE [LARGE SCALE GENOMIC DNA]</scope>
    <source>
        <strain evidence="8">MUT 4182</strain>
    </source>
</reference>
<evidence type="ECO:0000256" key="3">
    <source>
        <dbReference type="ARBA" id="ARBA00022692"/>
    </source>
</evidence>
<comment type="subunit">
    <text evidence="6">Component of the oligosaccharyltransferase (OST) complex.</text>
</comment>
<feature type="transmembrane region" description="Helical" evidence="6">
    <location>
        <begin position="57"/>
        <end position="81"/>
    </location>
</feature>
<proteinExistence type="inferred from homology"/>
<evidence type="ECO:0000256" key="6">
    <source>
        <dbReference type="RuleBase" id="RU367008"/>
    </source>
</evidence>
<feature type="transmembrane region" description="Helical" evidence="6">
    <location>
        <begin position="25"/>
        <end position="45"/>
    </location>
</feature>
<organism evidence="7 8">
    <name type="scientific">Tulasnella calospora MUT 4182</name>
    <dbReference type="NCBI Taxonomy" id="1051891"/>
    <lineage>
        <taxon>Eukaryota</taxon>
        <taxon>Fungi</taxon>
        <taxon>Dikarya</taxon>
        <taxon>Basidiomycota</taxon>
        <taxon>Agaricomycotina</taxon>
        <taxon>Agaricomycetes</taxon>
        <taxon>Cantharellales</taxon>
        <taxon>Tulasnellaceae</taxon>
        <taxon>Tulasnella</taxon>
    </lineage>
</organism>
<sequence length="82" mass="8516">MHSYADVKTLHATLPPFAPLVPTSLLPYLSFVLLGATFALAFFFTTLPTPAVPSKELGVASLASVLAGFGVVALFCTAGVYV</sequence>
<dbReference type="HOGENOM" id="CLU_166320_0_0_1"/>
<dbReference type="STRING" id="1051891.A0A0C3LA62"/>
<protein>
    <recommendedName>
        <fullName evidence="6">Dolichyl-diphosphooligosaccharide-protein glycosyltransferase subunit OST5</fullName>
    </recommendedName>
</protein>
<evidence type="ECO:0000313" key="7">
    <source>
        <dbReference type="EMBL" id="KIO30788.1"/>
    </source>
</evidence>